<accession>A0A1I2KNK4</accession>
<name>A0A1I2KNK4_9CLOT</name>
<evidence type="ECO:0000313" key="3">
    <source>
        <dbReference type="Proteomes" id="UP000182135"/>
    </source>
</evidence>
<evidence type="ECO:0000256" key="1">
    <source>
        <dbReference type="SAM" id="Coils"/>
    </source>
</evidence>
<keyword evidence="1" id="KW-0175">Coiled coil</keyword>
<gene>
    <name evidence="2" type="ORF">SAMN04487885_106115</name>
</gene>
<keyword evidence="3" id="KW-1185">Reference proteome</keyword>
<dbReference type="EMBL" id="FOOE01000006">
    <property type="protein sequence ID" value="SFF68083.1"/>
    <property type="molecule type" value="Genomic_DNA"/>
</dbReference>
<dbReference type="RefSeq" id="WP_074844991.1">
    <property type="nucleotide sequence ID" value="NZ_FOOE01000006.1"/>
</dbReference>
<feature type="coiled-coil region" evidence="1">
    <location>
        <begin position="4"/>
        <end position="31"/>
    </location>
</feature>
<organism evidence="2 3">
    <name type="scientific">Clostridium cadaveris</name>
    <dbReference type="NCBI Taxonomy" id="1529"/>
    <lineage>
        <taxon>Bacteria</taxon>
        <taxon>Bacillati</taxon>
        <taxon>Bacillota</taxon>
        <taxon>Clostridia</taxon>
        <taxon>Eubacteriales</taxon>
        <taxon>Clostridiaceae</taxon>
        <taxon>Clostridium</taxon>
    </lineage>
</organism>
<protein>
    <recommendedName>
        <fullName evidence="4">SprT-like family protein</fullName>
    </recommendedName>
</protein>
<dbReference type="OrthoDB" id="1937418at2"/>
<evidence type="ECO:0008006" key="4">
    <source>
        <dbReference type="Google" id="ProtNLM"/>
    </source>
</evidence>
<proteinExistence type="predicted"/>
<dbReference type="STRING" id="1529.SAMN04487885_106115"/>
<dbReference type="AlphaFoldDB" id="A0A1I2KNK4"/>
<dbReference type="Proteomes" id="UP000182135">
    <property type="component" value="Unassembled WGS sequence"/>
</dbReference>
<sequence>MKKREFELILNKLLEKELESLRKKFRPYKRKPFLRNKTTIEVDLKYNKENTLGYYENTKGKENQWKYTHKIFITKLQKESYETYVKWHWKRAALKNLRDVIRHELIHAFVFEEFEEWDEIKNSHGDYSPVFLSCLYWAGGSSGHKYVNEFKKTNLYEAIKECLSYEEVYIKIITYIRELEKTVKKINNVINLDDKKYRNLKIEFNNYGPGIVKRKYISAILRQKKDNKFYRKKVTEMTLGLGFLVTPQDILNNYERKFDNESIAEFHSEIAAYNIKNELKQNSIIRENKVC</sequence>
<evidence type="ECO:0000313" key="2">
    <source>
        <dbReference type="EMBL" id="SFF68083.1"/>
    </source>
</evidence>
<reference evidence="2 3" key="1">
    <citation type="submission" date="2016-10" db="EMBL/GenBank/DDBJ databases">
        <authorList>
            <person name="de Groot N.N."/>
        </authorList>
    </citation>
    <scope>NUCLEOTIDE SEQUENCE [LARGE SCALE GENOMIC DNA]</scope>
    <source>
        <strain evidence="2 3">NLAE-zl-G419</strain>
    </source>
</reference>